<name>A0A0A8Z502_ARUDO</name>
<evidence type="ECO:0000313" key="1">
    <source>
        <dbReference type="EMBL" id="JAD34484.1"/>
    </source>
</evidence>
<dbReference type="EMBL" id="GBRH01263411">
    <property type="protein sequence ID" value="JAD34484.1"/>
    <property type="molecule type" value="Transcribed_RNA"/>
</dbReference>
<sequence>MCSLSSAFVLVMHLVSSRV</sequence>
<proteinExistence type="predicted"/>
<organism evidence="1">
    <name type="scientific">Arundo donax</name>
    <name type="common">Giant reed</name>
    <name type="synonym">Donax arundinaceus</name>
    <dbReference type="NCBI Taxonomy" id="35708"/>
    <lineage>
        <taxon>Eukaryota</taxon>
        <taxon>Viridiplantae</taxon>
        <taxon>Streptophyta</taxon>
        <taxon>Embryophyta</taxon>
        <taxon>Tracheophyta</taxon>
        <taxon>Spermatophyta</taxon>
        <taxon>Magnoliopsida</taxon>
        <taxon>Liliopsida</taxon>
        <taxon>Poales</taxon>
        <taxon>Poaceae</taxon>
        <taxon>PACMAD clade</taxon>
        <taxon>Arundinoideae</taxon>
        <taxon>Arundineae</taxon>
        <taxon>Arundo</taxon>
    </lineage>
</organism>
<reference evidence="1" key="1">
    <citation type="submission" date="2014-09" db="EMBL/GenBank/DDBJ databases">
        <authorList>
            <person name="Magalhaes I.L.F."/>
            <person name="Oliveira U."/>
            <person name="Santos F.R."/>
            <person name="Vidigal T.H.D.A."/>
            <person name="Brescovit A.D."/>
            <person name="Santos A.J."/>
        </authorList>
    </citation>
    <scope>NUCLEOTIDE SEQUENCE</scope>
    <source>
        <tissue evidence="1">Shoot tissue taken approximately 20 cm above the soil surface</tissue>
    </source>
</reference>
<dbReference type="AlphaFoldDB" id="A0A0A8Z502"/>
<reference evidence="1" key="2">
    <citation type="journal article" date="2015" name="Data Brief">
        <title>Shoot transcriptome of the giant reed, Arundo donax.</title>
        <authorList>
            <person name="Barrero R.A."/>
            <person name="Guerrero F.D."/>
            <person name="Moolhuijzen P."/>
            <person name="Goolsby J.A."/>
            <person name="Tidwell J."/>
            <person name="Bellgard S.E."/>
            <person name="Bellgard M.I."/>
        </authorList>
    </citation>
    <scope>NUCLEOTIDE SEQUENCE</scope>
    <source>
        <tissue evidence="1">Shoot tissue taken approximately 20 cm above the soil surface</tissue>
    </source>
</reference>
<accession>A0A0A8Z502</accession>
<protein>
    <submittedName>
        <fullName evidence="1">Uncharacterized protein</fullName>
    </submittedName>
</protein>